<evidence type="ECO:0000313" key="2">
    <source>
        <dbReference type="Proteomes" id="UP000002653"/>
    </source>
</evidence>
<keyword evidence="2" id="KW-1185">Reference proteome</keyword>
<proteinExistence type="predicted"/>
<accession>G4W980</accession>
<dbReference type="KEGG" id="vg:14297473"/>
<reference evidence="1 2" key="1">
    <citation type="journal article" date="2012" name="Virus Genes">
        <title>Isolation and complete genome sequence of a bacteriophage lysing Tetrasphaera jenkinsii, a filamentous bacteria responsible for bulking in activated sludge.</title>
        <authorList>
            <person name="Petrovski S."/>
            <person name="Tillett D."/>
            <person name="Seviour R.J."/>
        </authorList>
    </citation>
    <scope>NUCLEOTIDE SEQUENCE [LARGE SCALE GENOMIC DNA]</scope>
</reference>
<dbReference type="RefSeq" id="YP_007237960.1">
    <property type="nucleotide sequence ID" value="NC_019930.1"/>
</dbReference>
<dbReference type="EMBL" id="HQ225832">
    <property type="protein sequence ID" value="ADX42568.1"/>
    <property type="molecule type" value="Genomic_DNA"/>
</dbReference>
<evidence type="ECO:0000313" key="1">
    <source>
        <dbReference type="EMBL" id="ADX42568.1"/>
    </source>
</evidence>
<organism evidence="1 2">
    <name type="scientific">Tetrasphaera phage TJE1</name>
    <dbReference type="NCBI Taxonomy" id="981335"/>
    <lineage>
        <taxon>Viruses</taxon>
        <taxon>Duplodnaviria</taxon>
        <taxon>Heunggongvirae</taxon>
        <taxon>Uroviricota</taxon>
        <taxon>Caudoviricetes</taxon>
        <taxon>Tijeunavirus</taxon>
        <taxon>Tijeunavirus TJE1</taxon>
    </lineage>
</organism>
<name>G4W980_9CAUD</name>
<sequence length="186" mass="20637">MVGKHHFRVERKIRSYRFKDDLGGPDSWDGDHNAKNNLQDVGILYNGGQEVFRFPLQTVANMPGARHTDTVAPGAFSIKWDVERRNFKGPIHGIVGAYDQDGQMIDKDSVQTIPGKNGAPADWARWIFCHSTRKNAPAPDGEVTRFAWSAGCFITTPNAQDALYQLGNMRGFVPGDLIPCVLVEVP</sequence>
<protein>
    <submittedName>
        <fullName evidence="1">Uncharacterized protein</fullName>
    </submittedName>
</protein>
<dbReference type="GeneID" id="14297473"/>
<dbReference type="Proteomes" id="UP000002653">
    <property type="component" value="Segment"/>
</dbReference>